<organism evidence="1 2">
    <name type="scientific">Elysia crispata</name>
    <name type="common">lettuce slug</name>
    <dbReference type="NCBI Taxonomy" id="231223"/>
    <lineage>
        <taxon>Eukaryota</taxon>
        <taxon>Metazoa</taxon>
        <taxon>Spiralia</taxon>
        <taxon>Lophotrochozoa</taxon>
        <taxon>Mollusca</taxon>
        <taxon>Gastropoda</taxon>
        <taxon>Heterobranchia</taxon>
        <taxon>Euthyneura</taxon>
        <taxon>Panpulmonata</taxon>
        <taxon>Sacoglossa</taxon>
        <taxon>Placobranchoidea</taxon>
        <taxon>Plakobranchidae</taxon>
        <taxon>Elysia</taxon>
    </lineage>
</organism>
<dbReference type="AlphaFoldDB" id="A0AAE0Z8H2"/>
<dbReference type="EMBL" id="JAWDGP010004477">
    <property type="protein sequence ID" value="KAK3763991.1"/>
    <property type="molecule type" value="Genomic_DNA"/>
</dbReference>
<name>A0AAE0Z8H2_9GAST</name>
<gene>
    <name evidence="1" type="ORF">RRG08_004356</name>
</gene>
<protein>
    <submittedName>
        <fullName evidence="1">Uncharacterized protein</fullName>
    </submittedName>
</protein>
<comment type="caution">
    <text evidence="1">The sequence shown here is derived from an EMBL/GenBank/DDBJ whole genome shotgun (WGS) entry which is preliminary data.</text>
</comment>
<evidence type="ECO:0000313" key="2">
    <source>
        <dbReference type="Proteomes" id="UP001283361"/>
    </source>
</evidence>
<evidence type="ECO:0000313" key="1">
    <source>
        <dbReference type="EMBL" id="KAK3763991.1"/>
    </source>
</evidence>
<reference evidence="1" key="1">
    <citation type="journal article" date="2023" name="G3 (Bethesda)">
        <title>A reference genome for the long-term kleptoplast-retaining sea slug Elysia crispata morphotype clarki.</title>
        <authorList>
            <person name="Eastman K.E."/>
            <person name="Pendleton A.L."/>
            <person name="Shaikh M.A."/>
            <person name="Suttiyut T."/>
            <person name="Ogas R."/>
            <person name="Tomko P."/>
            <person name="Gavelis G."/>
            <person name="Widhalm J.R."/>
            <person name="Wisecaver J.H."/>
        </authorList>
    </citation>
    <scope>NUCLEOTIDE SEQUENCE</scope>
    <source>
        <strain evidence="1">ECLA1</strain>
    </source>
</reference>
<sequence>MQYLRENRGGLGNSKRIEIKAVRGPPNRCRLEPSPVSRNGNAKIPSVARSSQYGIYQANGLTAVTEPARWDELRELLCDLLAQSRLFTFHSKGDHSSGFGSTWQARLTAGSCLARQGMTNANRLSDKQELSGVRFSVQPVCLSGASQNGILLLTKLYRAQPIEHGAIALQY</sequence>
<dbReference type="Proteomes" id="UP001283361">
    <property type="component" value="Unassembled WGS sequence"/>
</dbReference>
<accession>A0AAE0Z8H2</accession>
<proteinExistence type="predicted"/>
<keyword evidence="2" id="KW-1185">Reference proteome</keyword>